<evidence type="ECO:0000313" key="4">
    <source>
        <dbReference type="Proteomes" id="UP000811246"/>
    </source>
</evidence>
<sequence length="226" mass="24658">MLRRCHFFGSCVMNNCLYVAGGECEGLQRTPCSAEVYDPNKNRWSFISDTRMVMVPFDGVVYNGIWFLKGVGSDLEIRIDAYSPETNAWTSISSGMASGLQSRSTSLNGKLYALDCPDGCRLRFYDTTTDSWNQFIDSKLHLGNSSALFAAALVSLNGKLCIIGNNMSISLVDVSSPDKQVQSNPHLWENIPGKGQFSTPITNLGSSIAGQSGLKSHIVHCQVLQA</sequence>
<dbReference type="Proteomes" id="UP000811246">
    <property type="component" value="Chromosome 14"/>
</dbReference>
<dbReference type="Pfam" id="PF01344">
    <property type="entry name" value="Kelch_1"/>
    <property type="match status" value="1"/>
</dbReference>
<reference evidence="3" key="1">
    <citation type="submission" date="2021-01" db="EMBL/GenBank/DDBJ databases">
        <authorList>
            <person name="Lovell J.T."/>
            <person name="Bentley N."/>
            <person name="Bhattarai G."/>
            <person name="Jenkins J.W."/>
            <person name="Sreedasyam A."/>
            <person name="Alarcon Y."/>
            <person name="Bock C."/>
            <person name="Boston L."/>
            <person name="Carlson J."/>
            <person name="Cervantes K."/>
            <person name="Clermont K."/>
            <person name="Krom N."/>
            <person name="Kubenka K."/>
            <person name="Mamidi S."/>
            <person name="Mattison C."/>
            <person name="Monteros M."/>
            <person name="Pisani C."/>
            <person name="Plott C."/>
            <person name="Rajasekar S."/>
            <person name="Rhein H.S."/>
            <person name="Rohla C."/>
            <person name="Song M."/>
            <person name="Hilaire R.S."/>
            <person name="Shu S."/>
            <person name="Wells L."/>
            <person name="Wang X."/>
            <person name="Webber J."/>
            <person name="Heerema R.J."/>
            <person name="Klein P."/>
            <person name="Conner P."/>
            <person name="Grauke L."/>
            <person name="Grimwood J."/>
            <person name="Schmutz J."/>
            <person name="Randall J.J."/>
        </authorList>
    </citation>
    <scope>NUCLEOTIDE SEQUENCE</scope>
    <source>
        <tissue evidence="3">Leaf</tissue>
    </source>
</reference>
<accession>A0A922ADV6</accession>
<proteinExistence type="predicted"/>
<dbReference type="InterPro" id="IPR006652">
    <property type="entry name" value="Kelch_1"/>
</dbReference>
<dbReference type="EMBL" id="CM031838">
    <property type="protein sequence ID" value="KAG6679519.1"/>
    <property type="molecule type" value="Genomic_DNA"/>
</dbReference>
<name>A0A922ADV6_CARIL</name>
<evidence type="ECO:0000256" key="2">
    <source>
        <dbReference type="ARBA" id="ARBA00022737"/>
    </source>
</evidence>
<protein>
    <recommendedName>
        <fullName evidence="5">F-box/kelch-repeat protein</fullName>
    </recommendedName>
</protein>
<keyword evidence="1" id="KW-0880">Kelch repeat</keyword>
<comment type="caution">
    <text evidence="3">The sequence shown here is derived from an EMBL/GenBank/DDBJ whole genome shotgun (WGS) entry which is preliminary data.</text>
</comment>
<dbReference type="PANTHER" id="PTHR46344">
    <property type="entry name" value="OS02G0202900 PROTEIN"/>
    <property type="match status" value="1"/>
</dbReference>
<evidence type="ECO:0008006" key="5">
    <source>
        <dbReference type="Google" id="ProtNLM"/>
    </source>
</evidence>
<dbReference type="PANTHER" id="PTHR46344:SF3">
    <property type="entry name" value="F-BOX DOMAIN-CONTAINING PROTEIN"/>
    <property type="match status" value="1"/>
</dbReference>
<organism evidence="3 4">
    <name type="scientific">Carya illinoinensis</name>
    <name type="common">Pecan</name>
    <dbReference type="NCBI Taxonomy" id="32201"/>
    <lineage>
        <taxon>Eukaryota</taxon>
        <taxon>Viridiplantae</taxon>
        <taxon>Streptophyta</taxon>
        <taxon>Embryophyta</taxon>
        <taxon>Tracheophyta</taxon>
        <taxon>Spermatophyta</taxon>
        <taxon>Magnoliopsida</taxon>
        <taxon>eudicotyledons</taxon>
        <taxon>Gunneridae</taxon>
        <taxon>Pentapetalae</taxon>
        <taxon>rosids</taxon>
        <taxon>fabids</taxon>
        <taxon>Fagales</taxon>
        <taxon>Juglandaceae</taxon>
        <taxon>Carya</taxon>
    </lineage>
</organism>
<dbReference type="AlphaFoldDB" id="A0A922ADV6"/>
<keyword evidence="2" id="KW-0677">Repeat</keyword>
<gene>
    <name evidence="3" type="ORF">I3842_14G136100</name>
</gene>
<evidence type="ECO:0000256" key="1">
    <source>
        <dbReference type="ARBA" id="ARBA00022441"/>
    </source>
</evidence>
<evidence type="ECO:0000313" key="3">
    <source>
        <dbReference type="EMBL" id="KAG6679519.1"/>
    </source>
</evidence>